<evidence type="ECO:0000259" key="8">
    <source>
        <dbReference type="Pfam" id="PF02687"/>
    </source>
</evidence>
<evidence type="ECO:0000256" key="4">
    <source>
        <dbReference type="ARBA" id="ARBA00022989"/>
    </source>
</evidence>
<dbReference type="PANTHER" id="PTHR30572:SF4">
    <property type="entry name" value="ABC TRANSPORTER PERMEASE YTRF"/>
    <property type="match status" value="1"/>
</dbReference>
<evidence type="ECO:0000313" key="11">
    <source>
        <dbReference type="Proteomes" id="UP001431449"/>
    </source>
</evidence>
<reference evidence="10" key="1">
    <citation type="submission" date="2022-04" db="EMBL/GenBank/DDBJ databases">
        <title>Lysobacter sp. CAU 1642 isolated from sea sand.</title>
        <authorList>
            <person name="Kim W."/>
        </authorList>
    </citation>
    <scope>NUCLEOTIDE SEQUENCE</scope>
    <source>
        <strain evidence="10">CAU 1642</strain>
    </source>
</reference>
<protein>
    <submittedName>
        <fullName evidence="10">ABC transporter permease</fullName>
    </submittedName>
</protein>
<feature type="domain" description="MacB-like periplasmic core" evidence="9">
    <location>
        <begin position="22"/>
        <end position="246"/>
    </location>
</feature>
<evidence type="ECO:0000256" key="5">
    <source>
        <dbReference type="ARBA" id="ARBA00023136"/>
    </source>
</evidence>
<dbReference type="RefSeq" id="WP_248204975.1">
    <property type="nucleotide sequence ID" value="NZ_JALNMH010000002.1"/>
</dbReference>
<keyword evidence="5 7" id="KW-0472">Membrane</keyword>
<comment type="caution">
    <text evidence="10">The sequence shown here is derived from an EMBL/GenBank/DDBJ whole genome shotgun (WGS) entry which is preliminary data.</text>
</comment>
<gene>
    <name evidence="10" type="ORF">M0G41_03250</name>
</gene>
<accession>A0ABT0GF76</accession>
<proteinExistence type="inferred from homology"/>
<comment type="subcellular location">
    <subcellularLocation>
        <location evidence="1">Cell membrane</location>
        <topology evidence="1">Multi-pass membrane protein</topology>
    </subcellularLocation>
</comment>
<dbReference type="Pfam" id="PF12704">
    <property type="entry name" value="MacB_PCD"/>
    <property type="match status" value="1"/>
</dbReference>
<dbReference type="InterPro" id="IPR003838">
    <property type="entry name" value="ABC3_permease_C"/>
</dbReference>
<evidence type="ECO:0000313" key="10">
    <source>
        <dbReference type="EMBL" id="MCK7592680.1"/>
    </source>
</evidence>
<dbReference type="InterPro" id="IPR025857">
    <property type="entry name" value="MacB_PCD"/>
</dbReference>
<feature type="transmembrane region" description="Helical" evidence="7">
    <location>
        <begin position="277"/>
        <end position="307"/>
    </location>
</feature>
<evidence type="ECO:0000259" key="9">
    <source>
        <dbReference type="Pfam" id="PF12704"/>
    </source>
</evidence>
<dbReference type="EMBL" id="JALNMH010000002">
    <property type="protein sequence ID" value="MCK7592680.1"/>
    <property type="molecule type" value="Genomic_DNA"/>
</dbReference>
<comment type="similarity">
    <text evidence="6">Belongs to the ABC-4 integral membrane protein family.</text>
</comment>
<keyword evidence="3 7" id="KW-0812">Transmembrane</keyword>
<evidence type="ECO:0000256" key="6">
    <source>
        <dbReference type="ARBA" id="ARBA00038076"/>
    </source>
</evidence>
<keyword evidence="11" id="KW-1185">Reference proteome</keyword>
<evidence type="ECO:0000256" key="7">
    <source>
        <dbReference type="SAM" id="Phobius"/>
    </source>
</evidence>
<feature type="transmembrane region" description="Helical" evidence="7">
    <location>
        <begin position="328"/>
        <end position="352"/>
    </location>
</feature>
<organism evidence="10 11">
    <name type="scientific">Pseudomarimonas salicorniae</name>
    <dbReference type="NCBI Taxonomy" id="2933270"/>
    <lineage>
        <taxon>Bacteria</taxon>
        <taxon>Pseudomonadati</taxon>
        <taxon>Pseudomonadota</taxon>
        <taxon>Gammaproteobacteria</taxon>
        <taxon>Lysobacterales</taxon>
        <taxon>Lysobacteraceae</taxon>
        <taxon>Pseudomarimonas</taxon>
    </lineage>
</organism>
<evidence type="ECO:0000256" key="3">
    <source>
        <dbReference type="ARBA" id="ARBA00022692"/>
    </source>
</evidence>
<keyword evidence="2" id="KW-1003">Cell membrane</keyword>
<dbReference type="PANTHER" id="PTHR30572">
    <property type="entry name" value="MEMBRANE COMPONENT OF TRANSPORTER-RELATED"/>
    <property type="match status" value="1"/>
</dbReference>
<feature type="domain" description="ABC3 transporter permease C-terminal" evidence="8">
    <location>
        <begin position="288"/>
        <end position="402"/>
    </location>
</feature>
<feature type="transmembrane region" description="Helical" evidence="7">
    <location>
        <begin position="372"/>
        <end position="392"/>
    </location>
</feature>
<keyword evidence="4 7" id="KW-1133">Transmembrane helix</keyword>
<evidence type="ECO:0000256" key="2">
    <source>
        <dbReference type="ARBA" id="ARBA00022475"/>
    </source>
</evidence>
<evidence type="ECO:0000256" key="1">
    <source>
        <dbReference type="ARBA" id="ARBA00004651"/>
    </source>
</evidence>
<dbReference type="Pfam" id="PF02687">
    <property type="entry name" value="FtsX"/>
    <property type="match status" value="1"/>
</dbReference>
<name>A0ABT0GF76_9GAMM</name>
<sequence>MNMLWESLRSALASIRAHGLRSFLTTLGIIIGVASVIAVVSLIQGLSHSITSQFEGLGGNSLTIQSDTSFQEAMQGKRNRLTLADFEAIVHHIDGISDVTPLFVANIGGDRLLRYQGNTAFTQVLATRGSFADSRQIYPDLGRFLIDGDEASRRRVVVIGEKVRENLKLPEDPLGEFIEMGGEWFKVVGVTEKRGEMFGFSQDDYAIIPFSTGMTAYADPVRQDIDISFTVADIDEIEPVKDRVTALLRQLHGLKPGERNDFRVQTASQLTESFSQVIATVTLVLGGIVSVSLLVGGIGIMNIMLVSVTERTREIGISKALGAKRHHILLQFLIEATVLSLLGGLVGVLIGYGLGFGAAKLLPGFPDAYVPWWAVALAFGFSTLVGIIFGLMPAAKAAKLDPIDALRYE</sequence>
<feature type="transmembrane region" description="Helical" evidence="7">
    <location>
        <begin position="20"/>
        <end position="43"/>
    </location>
</feature>
<dbReference type="InterPro" id="IPR050250">
    <property type="entry name" value="Macrolide_Exporter_MacB"/>
</dbReference>
<dbReference type="Proteomes" id="UP001431449">
    <property type="component" value="Unassembled WGS sequence"/>
</dbReference>